<gene>
    <name evidence="1" type="ORF">DSM19430T_28460</name>
</gene>
<name>A0A7J0BYA5_9BACT</name>
<comment type="caution">
    <text evidence="1">The sequence shown here is derived from an EMBL/GenBank/DDBJ whole genome shotgun (WGS) entry which is preliminary data.</text>
</comment>
<dbReference type="Proteomes" id="UP000503820">
    <property type="component" value="Unassembled WGS sequence"/>
</dbReference>
<evidence type="ECO:0000313" key="1">
    <source>
        <dbReference type="EMBL" id="GFM38162.1"/>
    </source>
</evidence>
<sequence length="97" mass="10954">MHTPAAMSQSPAREAAGCDRMAWYRRTSASREREMFGICYRAGRGWMKRGPLMRRGGAACRGTRRSLVWQVSVIFLIRPQEAARCALLLLRNLKLAG</sequence>
<organism evidence="1 2">
    <name type="scientific">Desulfovibrio psychrotolerans</name>
    <dbReference type="NCBI Taxonomy" id="415242"/>
    <lineage>
        <taxon>Bacteria</taxon>
        <taxon>Pseudomonadati</taxon>
        <taxon>Thermodesulfobacteriota</taxon>
        <taxon>Desulfovibrionia</taxon>
        <taxon>Desulfovibrionales</taxon>
        <taxon>Desulfovibrionaceae</taxon>
        <taxon>Desulfovibrio</taxon>
    </lineage>
</organism>
<protein>
    <submittedName>
        <fullName evidence="1">Uncharacterized protein</fullName>
    </submittedName>
</protein>
<keyword evidence="2" id="KW-1185">Reference proteome</keyword>
<dbReference type="EMBL" id="BLVP01000035">
    <property type="protein sequence ID" value="GFM38162.1"/>
    <property type="molecule type" value="Genomic_DNA"/>
</dbReference>
<evidence type="ECO:0000313" key="2">
    <source>
        <dbReference type="Proteomes" id="UP000503820"/>
    </source>
</evidence>
<proteinExistence type="predicted"/>
<accession>A0A7J0BYA5</accession>
<reference evidence="1 2" key="1">
    <citation type="submission" date="2020-05" db="EMBL/GenBank/DDBJ databases">
        <title>Draft genome sequence of Desulfovibrio psychrotolerans JS1T.</title>
        <authorList>
            <person name="Ueno A."/>
            <person name="Tamazawa S."/>
            <person name="Tamamura S."/>
            <person name="Murakami T."/>
            <person name="Kiyama T."/>
            <person name="Inomata H."/>
            <person name="Amano Y."/>
            <person name="Miyakawa K."/>
            <person name="Tamaki H."/>
            <person name="Naganuma T."/>
            <person name="Kaneko K."/>
        </authorList>
    </citation>
    <scope>NUCLEOTIDE SEQUENCE [LARGE SCALE GENOMIC DNA]</scope>
    <source>
        <strain evidence="1 2">JS1</strain>
    </source>
</reference>
<dbReference type="AlphaFoldDB" id="A0A7J0BYA5"/>